<dbReference type="NCBIfam" id="TIGR01800">
    <property type="entry name" value="cit_synth_II"/>
    <property type="match status" value="1"/>
</dbReference>
<dbReference type="EC" id="2.3.3.16" evidence="3"/>
<dbReference type="InterPro" id="IPR024176">
    <property type="entry name" value="Citrate_synthase_bac-typ"/>
</dbReference>
<dbReference type="InterPro" id="IPR019810">
    <property type="entry name" value="Citrate_synthase_AS"/>
</dbReference>
<accession>A0A382DXF3</accession>
<dbReference type="GO" id="GO:0006099">
    <property type="term" value="P:tricarboxylic acid cycle"/>
    <property type="evidence" value="ECO:0007669"/>
    <property type="project" value="UniProtKB-UniPathway"/>
</dbReference>
<comment type="pathway">
    <text evidence="1">Carbohydrate metabolism; tricarboxylic acid cycle.</text>
</comment>
<sequence length="379" mass="42401">MTQEKAELHRGLREVYIDRTTSSFIDGKIGKLYYRGYNIDDLATNCSFEEVIYLVMIGELPTERQLSDFTTELRSNMEIPDQIVDIINATKEAHPMDVLRTAISAMAAFDPEVDDNSAEATLRKGTRLTAVAPTIVTTHARIREGKEPIKPDPNMSLAANFLHMLFGEIPDPRDVALIDKDFVLHAEHGLNASSFGARVSASTQADLHCAITTGISVLKGPSHGGAAESVMTMSLEIGEEDNAEKYVKDTLSGGGRIMGFGHRVYRAVDPRSLHLQDDLKELGERKGQPKWYSILQKVVEVMQPYARRGICQNVDFFSGAMYFLLDIPEDLFISIFAMGRIPGWTAQVIEQFENNILLRPRLEYVGELDREFVSIEKRS</sequence>
<reference evidence="7" key="1">
    <citation type="submission" date="2018-05" db="EMBL/GenBank/DDBJ databases">
        <authorList>
            <person name="Lanie J.A."/>
            <person name="Ng W.-L."/>
            <person name="Kazmierczak K.M."/>
            <person name="Andrzejewski T.M."/>
            <person name="Davidsen T.M."/>
            <person name="Wayne K.J."/>
            <person name="Tettelin H."/>
            <person name="Glass J.I."/>
            <person name="Rusch D."/>
            <person name="Podicherti R."/>
            <person name="Tsui H.-C.T."/>
            <person name="Winkler M.E."/>
        </authorList>
    </citation>
    <scope>NUCLEOTIDE SEQUENCE</scope>
</reference>
<evidence type="ECO:0000256" key="3">
    <source>
        <dbReference type="ARBA" id="ARBA00012972"/>
    </source>
</evidence>
<proteinExistence type="inferred from homology"/>
<evidence type="ECO:0000256" key="2">
    <source>
        <dbReference type="ARBA" id="ARBA00010566"/>
    </source>
</evidence>
<dbReference type="UniPathway" id="UPA00223"/>
<dbReference type="InterPro" id="IPR016142">
    <property type="entry name" value="Citrate_synth-like_lrg_a-sub"/>
</dbReference>
<evidence type="ECO:0000256" key="4">
    <source>
        <dbReference type="ARBA" id="ARBA00022532"/>
    </source>
</evidence>
<dbReference type="Pfam" id="PF00285">
    <property type="entry name" value="Citrate_synt"/>
    <property type="match status" value="1"/>
</dbReference>
<comment type="catalytic activity">
    <reaction evidence="6">
        <text>oxaloacetate + acetyl-CoA + H2O = citrate + CoA + H(+)</text>
        <dbReference type="Rhea" id="RHEA:16845"/>
        <dbReference type="ChEBI" id="CHEBI:15377"/>
        <dbReference type="ChEBI" id="CHEBI:15378"/>
        <dbReference type="ChEBI" id="CHEBI:16452"/>
        <dbReference type="ChEBI" id="CHEBI:16947"/>
        <dbReference type="ChEBI" id="CHEBI:57287"/>
        <dbReference type="ChEBI" id="CHEBI:57288"/>
        <dbReference type="EC" id="2.3.3.16"/>
    </reaction>
</comment>
<dbReference type="EMBL" id="UINC01041496">
    <property type="protein sequence ID" value="SVB42849.1"/>
    <property type="molecule type" value="Genomic_DNA"/>
</dbReference>
<dbReference type="GO" id="GO:0005975">
    <property type="term" value="P:carbohydrate metabolic process"/>
    <property type="evidence" value="ECO:0007669"/>
    <property type="project" value="TreeGrafter"/>
</dbReference>
<dbReference type="Gene3D" id="1.10.230.10">
    <property type="entry name" value="Cytochrome P450-Terp, domain 2"/>
    <property type="match status" value="1"/>
</dbReference>
<dbReference type="GO" id="GO:0005829">
    <property type="term" value="C:cytosol"/>
    <property type="evidence" value="ECO:0007669"/>
    <property type="project" value="TreeGrafter"/>
</dbReference>
<dbReference type="InterPro" id="IPR036969">
    <property type="entry name" value="Citrate_synthase_sf"/>
</dbReference>
<dbReference type="PIRSF" id="PIRSF001369">
    <property type="entry name" value="Citrate_synth"/>
    <property type="match status" value="1"/>
</dbReference>
<dbReference type="InterPro" id="IPR011278">
    <property type="entry name" value="2-MeCitrate/Citrate_synth_II"/>
</dbReference>
<name>A0A382DXF3_9ZZZZ</name>
<dbReference type="PROSITE" id="PS00480">
    <property type="entry name" value="CITRATE_SYNTHASE"/>
    <property type="match status" value="1"/>
</dbReference>
<dbReference type="Gene3D" id="1.10.580.10">
    <property type="entry name" value="Citrate Synthase, domain 1"/>
    <property type="match status" value="1"/>
</dbReference>
<dbReference type="PANTHER" id="PTHR11739:SF4">
    <property type="entry name" value="CITRATE SYNTHASE, PEROXISOMAL"/>
    <property type="match status" value="1"/>
</dbReference>
<comment type="similarity">
    <text evidence="2">Belongs to the citrate synthase family.</text>
</comment>
<dbReference type="PANTHER" id="PTHR11739">
    <property type="entry name" value="CITRATE SYNTHASE"/>
    <property type="match status" value="1"/>
</dbReference>
<dbReference type="SUPFAM" id="SSF48256">
    <property type="entry name" value="Citrate synthase"/>
    <property type="match status" value="1"/>
</dbReference>
<evidence type="ECO:0000313" key="7">
    <source>
        <dbReference type="EMBL" id="SVB42849.1"/>
    </source>
</evidence>
<evidence type="ECO:0000256" key="5">
    <source>
        <dbReference type="ARBA" id="ARBA00022679"/>
    </source>
</evidence>
<dbReference type="AlphaFoldDB" id="A0A382DXF3"/>
<evidence type="ECO:0000256" key="6">
    <source>
        <dbReference type="ARBA" id="ARBA00049288"/>
    </source>
</evidence>
<evidence type="ECO:0000256" key="1">
    <source>
        <dbReference type="ARBA" id="ARBA00005163"/>
    </source>
</evidence>
<dbReference type="InterPro" id="IPR002020">
    <property type="entry name" value="Citrate_synthase"/>
</dbReference>
<dbReference type="InterPro" id="IPR016143">
    <property type="entry name" value="Citrate_synth-like_sm_a-sub"/>
</dbReference>
<dbReference type="PRINTS" id="PR00143">
    <property type="entry name" value="CITRTSNTHASE"/>
</dbReference>
<keyword evidence="5" id="KW-0808">Transferase</keyword>
<protein>
    <recommendedName>
        <fullName evidence="3">citrate synthase (unknown stereospecificity)</fullName>
        <ecNumber evidence="3">2.3.3.16</ecNumber>
    </recommendedName>
</protein>
<organism evidence="7">
    <name type="scientific">marine metagenome</name>
    <dbReference type="NCBI Taxonomy" id="408172"/>
    <lineage>
        <taxon>unclassified sequences</taxon>
        <taxon>metagenomes</taxon>
        <taxon>ecological metagenomes</taxon>
    </lineage>
</organism>
<dbReference type="GO" id="GO:0036440">
    <property type="term" value="F:citrate synthase activity"/>
    <property type="evidence" value="ECO:0007669"/>
    <property type="project" value="UniProtKB-EC"/>
</dbReference>
<keyword evidence="4" id="KW-0816">Tricarboxylic acid cycle</keyword>
<gene>
    <name evidence="7" type="ORF">METZ01_LOCUS195703</name>
</gene>